<dbReference type="OrthoDB" id="195226at2759"/>
<feature type="transmembrane region" description="Helical" evidence="2">
    <location>
        <begin position="180"/>
        <end position="201"/>
    </location>
</feature>
<comment type="caution">
    <text evidence="3">The sequence shown here is derived from an EMBL/GenBank/DDBJ whole genome shotgun (WGS) entry which is preliminary data.</text>
</comment>
<gene>
    <name evidence="3" type="ORF">MGAL_10B020807</name>
</gene>
<keyword evidence="2" id="KW-0812">Transmembrane</keyword>
<dbReference type="EMBL" id="UYJE01007641">
    <property type="protein sequence ID" value="VDI56689.1"/>
    <property type="molecule type" value="Genomic_DNA"/>
</dbReference>
<evidence type="ECO:0000313" key="4">
    <source>
        <dbReference type="Proteomes" id="UP000596742"/>
    </source>
</evidence>
<feature type="compositionally biased region" description="Polar residues" evidence="1">
    <location>
        <begin position="715"/>
        <end position="730"/>
    </location>
</feature>
<name>A0A8B6FZN9_MYTGA</name>
<evidence type="ECO:0000256" key="1">
    <source>
        <dbReference type="SAM" id="MobiDB-lite"/>
    </source>
</evidence>
<keyword evidence="2" id="KW-0472">Membrane</keyword>
<feature type="compositionally biased region" description="Basic residues" evidence="1">
    <location>
        <begin position="804"/>
        <end position="815"/>
    </location>
</feature>
<keyword evidence="2" id="KW-1133">Transmembrane helix</keyword>
<sequence>MTSKKIVRKKEFEPLLFETNLTFHPEDKNASRSIHFPDEDDIMDDFEEEILEIEEKKRRQVSLLWQDLLLLTFDFLQIFALLQSMALRWTWSGSWIAKSYFFFIFNLDVWEFIKVYKDAYVSTQSYYTPSATVPMSFSTFALAGGGCVLFLIGIFVAVYLTLWVRKDRQFLNKTAWMRRIYLIFVQLLTLPIGVSVGHIFHCNEDKNVDVMNDIGCFQGSHWGYLVFGIFFYIVLFLVVPIYIIYRSRTEAMGSCSKHHEAYLLLKETEYKIGLNKVWMHSDIYFFSSFRYWGIYYRAIMQLVKLSLVIVFIAGFHNVKGQATAVTILLFLYALLFVIVRPFRLICFNILLIMTFLSLGAAGIIGTLETSYNAYTLDNPWLLPQYSRWLIMVTILVWLLTWLCVTMYLIVNQCLYRCHCKQIPIWPTFSTSTDGQLSHESRKFLKMFLHAKILLKKMYDYPVMFAPVHTLSKQIQILNAYVREAEYLGDALHGTMLDLLDEIIEVHSNMCQKSLFAESVKDSIRHTAKQFLTVMPAFAKRLAQRDYDFILINPMKRRMLLKMYCMGIFLNGRSERVAKQKVLTKPELQRIWNEPSMLEFQEEDGYYEDLYPDPVDMSDSDSVDLSVSEFEEEDDFMDMLGQMHEIEEINLNNARIVTEKARQKSAGTPRSQSSSSVRPPSSSSQRHSATSVRPSSSASQRQVTPVPPYARPGSAGSLQQTGSRPSSSQLRPGSGTSGRGAINAGFEDEIVSLPGSIDQNDDKPGKDNPTFTVVDEENDDKGSQLDIVKSAGEVLDMNQGTPEKGKKKNRKKKKKHPGPDSEA</sequence>
<protein>
    <submittedName>
        <fullName evidence="3">Uncharacterized protein</fullName>
    </submittedName>
</protein>
<feature type="transmembrane region" description="Helical" evidence="2">
    <location>
        <begin position="321"/>
        <end position="339"/>
    </location>
</feature>
<feature type="transmembrane region" description="Helical" evidence="2">
    <location>
        <begin position="137"/>
        <end position="160"/>
    </location>
</feature>
<feature type="transmembrane region" description="Helical" evidence="2">
    <location>
        <begin position="387"/>
        <end position="410"/>
    </location>
</feature>
<feature type="compositionally biased region" description="Low complexity" evidence="1">
    <location>
        <begin position="667"/>
        <end position="702"/>
    </location>
</feature>
<feature type="region of interest" description="Disordered" evidence="1">
    <location>
        <begin position="659"/>
        <end position="822"/>
    </location>
</feature>
<evidence type="ECO:0000256" key="2">
    <source>
        <dbReference type="SAM" id="Phobius"/>
    </source>
</evidence>
<accession>A0A8B6FZN9</accession>
<dbReference type="Proteomes" id="UP000596742">
    <property type="component" value="Unassembled WGS sequence"/>
</dbReference>
<feature type="transmembrane region" description="Helical" evidence="2">
    <location>
        <begin position="294"/>
        <end position="315"/>
    </location>
</feature>
<evidence type="ECO:0000313" key="3">
    <source>
        <dbReference type="EMBL" id="VDI56689.1"/>
    </source>
</evidence>
<feature type="transmembrane region" description="Helical" evidence="2">
    <location>
        <begin position="346"/>
        <end position="367"/>
    </location>
</feature>
<organism evidence="3 4">
    <name type="scientific">Mytilus galloprovincialis</name>
    <name type="common">Mediterranean mussel</name>
    <dbReference type="NCBI Taxonomy" id="29158"/>
    <lineage>
        <taxon>Eukaryota</taxon>
        <taxon>Metazoa</taxon>
        <taxon>Spiralia</taxon>
        <taxon>Lophotrochozoa</taxon>
        <taxon>Mollusca</taxon>
        <taxon>Bivalvia</taxon>
        <taxon>Autobranchia</taxon>
        <taxon>Pteriomorphia</taxon>
        <taxon>Mytilida</taxon>
        <taxon>Mytiloidea</taxon>
        <taxon>Mytilidae</taxon>
        <taxon>Mytilinae</taxon>
        <taxon>Mytilus</taxon>
    </lineage>
</organism>
<dbReference type="AlphaFoldDB" id="A0A8B6FZN9"/>
<feature type="transmembrane region" description="Helical" evidence="2">
    <location>
        <begin position="221"/>
        <end position="245"/>
    </location>
</feature>
<feature type="transmembrane region" description="Helical" evidence="2">
    <location>
        <begin position="68"/>
        <end position="91"/>
    </location>
</feature>
<reference evidence="3" key="1">
    <citation type="submission" date="2018-11" db="EMBL/GenBank/DDBJ databases">
        <authorList>
            <person name="Alioto T."/>
            <person name="Alioto T."/>
        </authorList>
    </citation>
    <scope>NUCLEOTIDE SEQUENCE</scope>
</reference>
<keyword evidence="4" id="KW-1185">Reference proteome</keyword>
<proteinExistence type="predicted"/>